<keyword evidence="1" id="KW-0813">Transport</keyword>
<keyword evidence="3" id="KW-0762">Sugar transport</keyword>
<evidence type="ECO:0000256" key="7">
    <source>
        <dbReference type="PROSITE-ProRule" id="PRU00423"/>
    </source>
</evidence>
<comment type="caution">
    <text evidence="9">The sequence shown here is derived from an EMBL/GenBank/DDBJ whole genome shotgun (WGS) entry which is preliminary data.</text>
</comment>
<feature type="modified residue" description="Phosphocysteine; by EIIA" evidence="7">
    <location>
        <position position="28"/>
    </location>
</feature>
<reference evidence="9 10" key="2">
    <citation type="submission" date="2007-09" db="EMBL/GenBank/DDBJ databases">
        <authorList>
            <person name="Fulton L."/>
            <person name="Clifton S."/>
            <person name="Fulton B."/>
            <person name="Xu J."/>
            <person name="Minx P."/>
            <person name="Pepin K.H."/>
            <person name="Johnson M."/>
            <person name="Thiruvilangam P."/>
            <person name="Bhonagiri V."/>
            <person name="Nash W.E."/>
            <person name="Mardis E.R."/>
            <person name="Wilson R.K."/>
        </authorList>
    </citation>
    <scope>NUCLEOTIDE SEQUENCE [LARGE SCALE GENOMIC DNA]</scope>
    <source>
        <strain evidence="9 10">DSM 3991</strain>
    </source>
</reference>
<evidence type="ECO:0000256" key="1">
    <source>
        <dbReference type="ARBA" id="ARBA00022448"/>
    </source>
</evidence>
<organism evidence="9 10">
    <name type="scientific">Amedibacillus dolichus DSM 3991</name>
    <dbReference type="NCBI Taxonomy" id="428127"/>
    <lineage>
        <taxon>Bacteria</taxon>
        <taxon>Bacillati</taxon>
        <taxon>Bacillota</taxon>
        <taxon>Erysipelotrichia</taxon>
        <taxon>Erysipelotrichales</taxon>
        <taxon>Erysipelotrichaceae</taxon>
        <taxon>Amedibacillus</taxon>
    </lineage>
</organism>
<dbReference type="InterPro" id="IPR036095">
    <property type="entry name" value="PTS_EIIB-like_sf"/>
</dbReference>
<evidence type="ECO:0000256" key="2">
    <source>
        <dbReference type="ARBA" id="ARBA00022553"/>
    </source>
</evidence>
<evidence type="ECO:0000259" key="8">
    <source>
        <dbReference type="PROSITE" id="PS51100"/>
    </source>
</evidence>
<dbReference type="PROSITE" id="PS51100">
    <property type="entry name" value="PTS_EIIB_TYPE_3"/>
    <property type="match status" value="1"/>
</dbReference>
<evidence type="ECO:0000256" key="6">
    <source>
        <dbReference type="ARBA" id="ARBA00022777"/>
    </source>
</evidence>
<keyword evidence="5" id="KW-0598">Phosphotransferase system</keyword>
<sequence>MCKKCTEKNEGCRKAESFMKQLKVLLACGSGASSGFMASNMRKAAAENNVDADIHAVSDSEIPEYIDKVDVIMLGPHVKYLEEELKKKAAVYGVPVACISQQAYGILDGKRALSETIKLYKASKAGEQQ</sequence>
<dbReference type="GO" id="GO:0008982">
    <property type="term" value="F:protein-N(PI)-phosphohistidine-sugar phosphotransferase activity"/>
    <property type="evidence" value="ECO:0007669"/>
    <property type="project" value="InterPro"/>
</dbReference>
<dbReference type="Proteomes" id="UP000004090">
    <property type="component" value="Unassembled WGS sequence"/>
</dbReference>
<dbReference type="STRING" id="428127.EUBDOL_01583"/>
<evidence type="ECO:0000313" key="9">
    <source>
        <dbReference type="EMBL" id="EDP10984.1"/>
    </source>
</evidence>
<dbReference type="eggNOG" id="COG1440">
    <property type="taxonomic scope" value="Bacteria"/>
</dbReference>
<dbReference type="InterPro" id="IPR013012">
    <property type="entry name" value="PTS_EIIB_3"/>
</dbReference>
<name>A8RD42_9FIRM</name>
<dbReference type="InterPro" id="IPR051819">
    <property type="entry name" value="PTS_sugar-specific_EIIB"/>
</dbReference>
<dbReference type="GO" id="GO:0009401">
    <property type="term" value="P:phosphoenolpyruvate-dependent sugar phosphotransferase system"/>
    <property type="evidence" value="ECO:0007669"/>
    <property type="project" value="UniProtKB-KW"/>
</dbReference>
<keyword evidence="4" id="KW-0808">Transferase</keyword>
<keyword evidence="2" id="KW-0597">Phosphoprotein</keyword>
<dbReference type="AlphaFoldDB" id="A8RD42"/>
<evidence type="ECO:0000256" key="3">
    <source>
        <dbReference type="ARBA" id="ARBA00022597"/>
    </source>
</evidence>
<dbReference type="CDD" id="cd05564">
    <property type="entry name" value="PTS_IIB_chitobiose_lichenan"/>
    <property type="match status" value="1"/>
</dbReference>
<dbReference type="PANTHER" id="PTHR34581">
    <property type="entry name" value="PTS SYSTEM N,N'-DIACETYLCHITOBIOSE-SPECIFIC EIIB COMPONENT"/>
    <property type="match status" value="1"/>
</dbReference>
<accession>A8RD42</accession>
<dbReference type="SUPFAM" id="SSF52794">
    <property type="entry name" value="PTS system IIB component-like"/>
    <property type="match status" value="1"/>
</dbReference>
<dbReference type="HOGENOM" id="CLU_147323_0_0_9"/>
<evidence type="ECO:0000256" key="4">
    <source>
        <dbReference type="ARBA" id="ARBA00022679"/>
    </source>
</evidence>
<gene>
    <name evidence="9" type="ORF">EUBDOL_01583</name>
</gene>
<feature type="domain" description="PTS EIIB type-3" evidence="8">
    <location>
        <begin position="21"/>
        <end position="126"/>
    </location>
</feature>
<protein>
    <submittedName>
        <fullName evidence="9">PTS system, Lactose/Cellobiose specific IIB subunit</fullName>
    </submittedName>
</protein>
<dbReference type="InterPro" id="IPR003501">
    <property type="entry name" value="PTS_EIIB_2/3"/>
</dbReference>
<keyword evidence="6" id="KW-0418">Kinase</keyword>
<evidence type="ECO:0000313" key="10">
    <source>
        <dbReference type="Proteomes" id="UP000004090"/>
    </source>
</evidence>
<dbReference type="Pfam" id="PF02302">
    <property type="entry name" value="PTS_IIB"/>
    <property type="match status" value="1"/>
</dbReference>
<dbReference type="EMBL" id="ABAW02000021">
    <property type="protein sequence ID" value="EDP10984.1"/>
    <property type="molecule type" value="Genomic_DNA"/>
</dbReference>
<dbReference type="GO" id="GO:0016301">
    <property type="term" value="F:kinase activity"/>
    <property type="evidence" value="ECO:0007669"/>
    <property type="project" value="UniProtKB-KW"/>
</dbReference>
<evidence type="ECO:0000256" key="5">
    <source>
        <dbReference type="ARBA" id="ARBA00022683"/>
    </source>
</evidence>
<dbReference type="Gene3D" id="3.40.50.2300">
    <property type="match status" value="1"/>
</dbReference>
<proteinExistence type="predicted"/>
<reference evidence="9 10" key="1">
    <citation type="submission" date="2007-09" db="EMBL/GenBank/DDBJ databases">
        <title>Draft genome sequence of Eubacterium dolichum (DSM 3991).</title>
        <authorList>
            <person name="Sudarsanam P."/>
            <person name="Ley R."/>
            <person name="Guruge J."/>
            <person name="Turnbaugh P.J."/>
            <person name="Mahowald M."/>
            <person name="Liep D."/>
            <person name="Gordon J."/>
        </authorList>
    </citation>
    <scope>NUCLEOTIDE SEQUENCE [LARGE SCALE GENOMIC DNA]</scope>
    <source>
        <strain evidence="9 10">DSM 3991</strain>
    </source>
</reference>
<dbReference type="PANTHER" id="PTHR34581:SF2">
    <property type="entry name" value="PTS SYSTEM N,N'-DIACETYLCHITOBIOSE-SPECIFIC EIIB COMPONENT"/>
    <property type="match status" value="1"/>
</dbReference>